<name>A0A4C1YS61_EUMVA</name>
<reference evidence="1 2" key="1">
    <citation type="journal article" date="2019" name="Commun. Biol.">
        <title>The bagworm genome reveals a unique fibroin gene that provides high tensile strength.</title>
        <authorList>
            <person name="Kono N."/>
            <person name="Nakamura H."/>
            <person name="Ohtoshi R."/>
            <person name="Tomita M."/>
            <person name="Numata K."/>
            <person name="Arakawa K."/>
        </authorList>
    </citation>
    <scope>NUCLEOTIDE SEQUENCE [LARGE SCALE GENOMIC DNA]</scope>
</reference>
<proteinExistence type="predicted"/>
<evidence type="ECO:0000313" key="2">
    <source>
        <dbReference type="Proteomes" id="UP000299102"/>
    </source>
</evidence>
<comment type="caution">
    <text evidence="1">The sequence shown here is derived from an EMBL/GenBank/DDBJ whole genome shotgun (WGS) entry which is preliminary data.</text>
</comment>
<dbReference type="Proteomes" id="UP000299102">
    <property type="component" value="Unassembled WGS sequence"/>
</dbReference>
<evidence type="ECO:0000313" key="1">
    <source>
        <dbReference type="EMBL" id="GBP77702.1"/>
    </source>
</evidence>
<organism evidence="1 2">
    <name type="scientific">Eumeta variegata</name>
    <name type="common">Bagworm moth</name>
    <name type="synonym">Eumeta japonica</name>
    <dbReference type="NCBI Taxonomy" id="151549"/>
    <lineage>
        <taxon>Eukaryota</taxon>
        <taxon>Metazoa</taxon>
        <taxon>Ecdysozoa</taxon>
        <taxon>Arthropoda</taxon>
        <taxon>Hexapoda</taxon>
        <taxon>Insecta</taxon>
        <taxon>Pterygota</taxon>
        <taxon>Neoptera</taxon>
        <taxon>Endopterygota</taxon>
        <taxon>Lepidoptera</taxon>
        <taxon>Glossata</taxon>
        <taxon>Ditrysia</taxon>
        <taxon>Tineoidea</taxon>
        <taxon>Psychidae</taxon>
        <taxon>Oiketicinae</taxon>
        <taxon>Eumeta</taxon>
    </lineage>
</organism>
<protein>
    <submittedName>
        <fullName evidence="1">Uncharacterized protein</fullName>
    </submittedName>
</protein>
<dbReference type="EMBL" id="BGZK01001343">
    <property type="protein sequence ID" value="GBP77702.1"/>
    <property type="molecule type" value="Genomic_DNA"/>
</dbReference>
<accession>A0A4C1YS61</accession>
<dbReference type="AlphaFoldDB" id="A0A4C1YS61"/>
<gene>
    <name evidence="1" type="ORF">EVAR_62037_1</name>
</gene>
<sequence>MAELSVKCHPYADDQVIHLPNRLLARIIMHAEFAPASVQSIPITRERARVILHAPTAPYLCEGFIIQSGHRCVVGLLEESRISNKGVRDNGRKGESGSPRLSFIGLSVTVEAATLRSYCLRVWTFAVRGGLFCAAAKRVFYRGADPSGRMFYHGDNLGRNIAVTIKNQCSHFLEPFTGFIFYEGESRAAG</sequence>
<keyword evidence="2" id="KW-1185">Reference proteome</keyword>